<protein>
    <submittedName>
        <fullName evidence="2">Uncharacterized protein</fullName>
    </submittedName>
</protein>
<feature type="region of interest" description="Disordered" evidence="1">
    <location>
        <begin position="66"/>
        <end position="90"/>
    </location>
</feature>
<comment type="caution">
    <text evidence="2">The sequence shown here is derived from an EMBL/GenBank/DDBJ whole genome shotgun (WGS) entry which is preliminary data.</text>
</comment>
<feature type="compositionally biased region" description="Polar residues" evidence="1">
    <location>
        <begin position="81"/>
        <end position="90"/>
    </location>
</feature>
<evidence type="ECO:0000256" key="1">
    <source>
        <dbReference type="SAM" id="MobiDB-lite"/>
    </source>
</evidence>
<dbReference type="AlphaFoldDB" id="A0A6L7GFR6"/>
<keyword evidence="3" id="KW-1185">Reference proteome</keyword>
<evidence type="ECO:0000313" key="3">
    <source>
        <dbReference type="Proteomes" id="UP000473531"/>
    </source>
</evidence>
<name>A0A6L7GFR6_9SPHN</name>
<dbReference type="EMBL" id="WTYU01000001">
    <property type="protein sequence ID" value="MXP13808.1"/>
    <property type="molecule type" value="Genomic_DNA"/>
</dbReference>
<gene>
    <name evidence="2" type="ORF">GRI44_03460</name>
</gene>
<evidence type="ECO:0000313" key="2">
    <source>
        <dbReference type="EMBL" id="MXP13808.1"/>
    </source>
</evidence>
<proteinExistence type="predicted"/>
<accession>A0A6L7GFR6</accession>
<dbReference type="Proteomes" id="UP000473531">
    <property type="component" value="Unassembled WGS sequence"/>
</dbReference>
<organism evidence="2 3">
    <name type="scientific">Allopontixanthobacter confluentis</name>
    <dbReference type="NCBI Taxonomy" id="1849021"/>
    <lineage>
        <taxon>Bacteria</taxon>
        <taxon>Pseudomonadati</taxon>
        <taxon>Pseudomonadota</taxon>
        <taxon>Alphaproteobacteria</taxon>
        <taxon>Sphingomonadales</taxon>
        <taxon>Erythrobacteraceae</taxon>
        <taxon>Allopontixanthobacter</taxon>
    </lineage>
</organism>
<sequence>MIGFLIIALFATGAVAAVVTLADSTVRGMRAYRMLAVQLSSTRDQARMVTRVQTLDRYSERYAPRPQLVSHSGRSRHRAVVTSQRLPAAA</sequence>
<dbReference type="RefSeq" id="WP_160600046.1">
    <property type="nucleotide sequence ID" value="NZ_WTYU01000001.1"/>
</dbReference>
<reference evidence="2 3" key="1">
    <citation type="submission" date="2019-12" db="EMBL/GenBank/DDBJ databases">
        <title>Genomic-based taxomic classification of the family Erythrobacteraceae.</title>
        <authorList>
            <person name="Xu L."/>
        </authorList>
    </citation>
    <scope>NUCLEOTIDE SEQUENCE [LARGE SCALE GENOMIC DNA]</scope>
    <source>
        <strain evidence="2 3">KCTC 52259</strain>
    </source>
</reference>